<dbReference type="InParanoid" id="A0A0L0HJV9"/>
<keyword evidence="1" id="KW-0479">Metal-binding</keyword>
<protein>
    <recommendedName>
        <fullName evidence="4">Zn(2)-C6 fungal-type domain-containing protein</fullName>
    </recommendedName>
</protein>
<dbReference type="GeneID" id="27686673"/>
<evidence type="ECO:0000259" key="4">
    <source>
        <dbReference type="PROSITE" id="PS50048"/>
    </source>
</evidence>
<dbReference type="GO" id="GO:0000981">
    <property type="term" value="F:DNA-binding transcription factor activity, RNA polymerase II-specific"/>
    <property type="evidence" value="ECO:0007669"/>
    <property type="project" value="InterPro"/>
</dbReference>
<gene>
    <name evidence="5" type="ORF">SPPG_03137</name>
</gene>
<evidence type="ECO:0000256" key="3">
    <source>
        <dbReference type="SAM" id="MobiDB-lite"/>
    </source>
</evidence>
<proteinExistence type="predicted"/>
<sequence length="388" mass="43847">MRSIPTKRSADKASPTPASLTRRDATTGLPVVKPKRVQVKNACVNCQKACKKCDEARPCARCVKFGIQETCRDSERKERNRGLKRGAYKRKSSEVYESRLHFHKHHDSHYEKQSKHLLPPSSLKASLSQSTPTPPPPFSQSPQLAMAAEFDPRAGGLVTPILPAYHHIYITPAGPTDVDCVEDDLESRSPTPPKDDEEKDWNKLQVLSSLCSAVLGNKGKEPTQDRHFASSYPLKHPPPIPDLHQDPVSPPPFDSLLPHPFTNLYNYTYLPSYPLHHNHDLHHHPLSRLTHLDDNLFIKTHMTSLHHMSFLRRPWEVSEEGYDEATVLMNRYTEVGEDDHEEEGEDNSAIEQKDVCKREGLKVMGMNAFASGRGSGPRDEWTMGFNFS</sequence>
<feature type="domain" description="Zn(2)-C6 fungal-type" evidence="4">
    <location>
        <begin position="42"/>
        <end position="73"/>
    </location>
</feature>
<keyword evidence="6" id="KW-1185">Reference proteome</keyword>
<feature type="region of interest" description="Disordered" evidence="3">
    <location>
        <begin position="1"/>
        <end position="28"/>
    </location>
</feature>
<dbReference type="CDD" id="cd00067">
    <property type="entry name" value="GAL4"/>
    <property type="match status" value="1"/>
</dbReference>
<dbReference type="PANTHER" id="PTHR47659:SF7">
    <property type="entry name" value="FUNGAL TRANSCRIPTIONAL REGULATORY PROTEIN, N-TERMINAL DOMAIN-CONTAINING PROTEIN"/>
    <property type="match status" value="1"/>
</dbReference>
<accession>A0A0L0HJV9</accession>
<dbReference type="Proteomes" id="UP000053201">
    <property type="component" value="Unassembled WGS sequence"/>
</dbReference>
<organism evidence="5 6">
    <name type="scientific">Spizellomyces punctatus (strain DAOM BR117)</name>
    <dbReference type="NCBI Taxonomy" id="645134"/>
    <lineage>
        <taxon>Eukaryota</taxon>
        <taxon>Fungi</taxon>
        <taxon>Fungi incertae sedis</taxon>
        <taxon>Chytridiomycota</taxon>
        <taxon>Chytridiomycota incertae sedis</taxon>
        <taxon>Chytridiomycetes</taxon>
        <taxon>Spizellomycetales</taxon>
        <taxon>Spizellomycetaceae</taxon>
        <taxon>Spizellomyces</taxon>
    </lineage>
</organism>
<dbReference type="InterPro" id="IPR050335">
    <property type="entry name" value="ERT1_acuK_gluconeogen_tf"/>
</dbReference>
<evidence type="ECO:0000313" key="5">
    <source>
        <dbReference type="EMBL" id="KND01323.1"/>
    </source>
</evidence>
<dbReference type="EMBL" id="KQ257454">
    <property type="protein sequence ID" value="KND01323.1"/>
    <property type="molecule type" value="Genomic_DNA"/>
</dbReference>
<keyword evidence="2" id="KW-0539">Nucleus</keyword>
<dbReference type="GO" id="GO:0008270">
    <property type="term" value="F:zinc ion binding"/>
    <property type="evidence" value="ECO:0007669"/>
    <property type="project" value="InterPro"/>
</dbReference>
<dbReference type="STRING" id="645134.A0A0L0HJV9"/>
<dbReference type="PANTHER" id="PTHR47659">
    <property type="entry name" value="ZN(II)2CYS6 TRANSCRIPTION FACTOR (EUROFUNG)-RELATED"/>
    <property type="match status" value="1"/>
</dbReference>
<feature type="region of interest" description="Disordered" evidence="3">
    <location>
        <begin position="180"/>
        <end position="199"/>
    </location>
</feature>
<evidence type="ECO:0000256" key="1">
    <source>
        <dbReference type="ARBA" id="ARBA00022723"/>
    </source>
</evidence>
<evidence type="ECO:0000256" key="2">
    <source>
        <dbReference type="ARBA" id="ARBA00023242"/>
    </source>
</evidence>
<feature type="compositionally biased region" description="Low complexity" evidence="3">
    <location>
        <begin position="116"/>
        <end position="131"/>
    </location>
</feature>
<dbReference type="VEuPathDB" id="FungiDB:SPPG_03137"/>
<dbReference type="OrthoDB" id="2538135at2759"/>
<feature type="region of interest" description="Disordered" evidence="3">
    <location>
        <begin position="104"/>
        <end position="142"/>
    </location>
</feature>
<dbReference type="RefSeq" id="XP_016609362.1">
    <property type="nucleotide sequence ID" value="XM_016751414.1"/>
</dbReference>
<reference evidence="5 6" key="1">
    <citation type="submission" date="2009-08" db="EMBL/GenBank/DDBJ databases">
        <title>The Genome Sequence of Spizellomyces punctatus strain DAOM BR117.</title>
        <authorList>
            <consortium name="The Broad Institute Genome Sequencing Platform"/>
            <person name="Russ C."/>
            <person name="Cuomo C."/>
            <person name="Shea T."/>
            <person name="Young S.K."/>
            <person name="Zeng Q."/>
            <person name="Koehrsen M."/>
            <person name="Haas B."/>
            <person name="Borodovsky M."/>
            <person name="Guigo R."/>
            <person name="Alvarado L."/>
            <person name="Berlin A."/>
            <person name="Bochicchio J."/>
            <person name="Borenstein D."/>
            <person name="Chapman S."/>
            <person name="Chen Z."/>
            <person name="Engels R."/>
            <person name="Freedman E."/>
            <person name="Gellesch M."/>
            <person name="Goldberg J."/>
            <person name="Griggs A."/>
            <person name="Gujja S."/>
            <person name="Heiman D."/>
            <person name="Hepburn T."/>
            <person name="Howarth C."/>
            <person name="Jen D."/>
            <person name="Larson L."/>
            <person name="Lewis B."/>
            <person name="Mehta T."/>
            <person name="Park D."/>
            <person name="Pearson M."/>
            <person name="Roberts A."/>
            <person name="Saif S."/>
            <person name="Shenoy N."/>
            <person name="Sisk P."/>
            <person name="Stolte C."/>
            <person name="Sykes S."/>
            <person name="Thomson T."/>
            <person name="Walk T."/>
            <person name="White J."/>
            <person name="Yandava C."/>
            <person name="Burger G."/>
            <person name="Gray M.W."/>
            <person name="Holland P.W.H."/>
            <person name="King N."/>
            <person name="Lang F.B.F."/>
            <person name="Roger A.J."/>
            <person name="Ruiz-Trillo I."/>
            <person name="Lander E."/>
            <person name="Nusbaum C."/>
        </authorList>
    </citation>
    <scope>NUCLEOTIDE SEQUENCE [LARGE SCALE GENOMIC DNA]</scope>
    <source>
        <strain evidence="5 6">DAOM BR117</strain>
    </source>
</reference>
<evidence type="ECO:0000313" key="6">
    <source>
        <dbReference type="Proteomes" id="UP000053201"/>
    </source>
</evidence>
<dbReference type="SUPFAM" id="SSF57701">
    <property type="entry name" value="Zn2/Cys6 DNA-binding domain"/>
    <property type="match status" value="1"/>
</dbReference>
<dbReference type="InterPro" id="IPR001138">
    <property type="entry name" value="Zn2Cys6_DnaBD"/>
</dbReference>
<dbReference type="PROSITE" id="PS50048">
    <property type="entry name" value="ZN2_CY6_FUNGAL_2"/>
    <property type="match status" value="1"/>
</dbReference>
<dbReference type="AlphaFoldDB" id="A0A0L0HJV9"/>
<dbReference type="InterPro" id="IPR036864">
    <property type="entry name" value="Zn2-C6_fun-type_DNA-bd_sf"/>
</dbReference>
<name>A0A0L0HJV9_SPIPD</name>
<dbReference type="eggNOG" id="ENOG502S5JI">
    <property type="taxonomic scope" value="Eukaryota"/>
</dbReference>
<dbReference type="SMART" id="SM00066">
    <property type="entry name" value="GAL4"/>
    <property type="match status" value="1"/>
</dbReference>